<evidence type="ECO:0000313" key="2">
    <source>
        <dbReference type="EMBL" id="DAF55246.1"/>
    </source>
</evidence>
<sequence length="41" mass="4972">MQESEFYSFFYGEFILSLTLHTYCITHNITNKNFYVSKKIL</sequence>
<protein>
    <submittedName>
        <fullName evidence="2">Uncharacterized protein</fullName>
    </submittedName>
</protein>
<keyword evidence="1" id="KW-0472">Membrane</keyword>
<feature type="transmembrane region" description="Helical" evidence="1">
    <location>
        <begin position="6"/>
        <end position="25"/>
    </location>
</feature>
<evidence type="ECO:0000256" key="1">
    <source>
        <dbReference type="SAM" id="Phobius"/>
    </source>
</evidence>
<reference evidence="2" key="1">
    <citation type="journal article" date="2021" name="Proc. Natl. Acad. Sci. U.S.A.">
        <title>A Catalog of Tens of Thousands of Viruses from Human Metagenomes Reveals Hidden Associations with Chronic Diseases.</title>
        <authorList>
            <person name="Tisza M.J."/>
            <person name="Buck C.B."/>
        </authorList>
    </citation>
    <scope>NUCLEOTIDE SEQUENCE</scope>
    <source>
        <strain evidence="2">CtZHD14</strain>
    </source>
</reference>
<keyword evidence="1" id="KW-0812">Transmembrane</keyword>
<organism evidence="2">
    <name type="scientific">Siphoviridae sp. ctZHD14</name>
    <dbReference type="NCBI Taxonomy" id="2827891"/>
    <lineage>
        <taxon>Viruses</taxon>
        <taxon>Duplodnaviria</taxon>
        <taxon>Heunggongvirae</taxon>
        <taxon>Uroviricota</taxon>
        <taxon>Caudoviricetes</taxon>
    </lineage>
</organism>
<name>A0A8S5SWA3_9CAUD</name>
<proteinExistence type="predicted"/>
<accession>A0A8S5SWA3</accession>
<keyword evidence="1" id="KW-1133">Transmembrane helix</keyword>
<dbReference type="EMBL" id="BK032687">
    <property type="protein sequence ID" value="DAF55246.1"/>
    <property type="molecule type" value="Genomic_DNA"/>
</dbReference>